<name>A0A0J7KLQ5_LASNI</name>
<organism evidence="2 3">
    <name type="scientific">Lasius niger</name>
    <name type="common">Black garden ant</name>
    <dbReference type="NCBI Taxonomy" id="67767"/>
    <lineage>
        <taxon>Eukaryota</taxon>
        <taxon>Metazoa</taxon>
        <taxon>Ecdysozoa</taxon>
        <taxon>Arthropoda</taxon>
        <taxon>Hexapoda</taxon>
        <taxon>Insecta</taxon>
        <taxon>Pterygota</taxon>
        <taxon>Neoptera</taxon>
        <taxon>Endopterygota</taxon>
        <taxon>Hymenoptera</taxon>
        <taxon>Apocrita</taxon>
        <taxon>Aculeata</taxon>
        <taxon>Formicoidea</taxon>
        <taxon>Formicidae</taxon>
        <taxon>Formicinae</taxon>
        <taxon>Lasius</taxon>
        <taxon>Lasius</taxon>
    </lineage>
</organism>
<dbReference type="PANTHER" id="PTHR47027:SF20">
    <property type="entry name" value="REVERSE TRANSCRIPTASE-LIKE PROTEIN WITH RNA-DIRECTED DNA POLYMERASE DOMAIN"/>
    <property type="match status" value="1"/>
</dbReference>
<proteinExistence type="predicted"/>
<dbReference type="Proteomes" id="UP000036403">
    <property type="component" value="Unassembled WGS sequence"/>
</dbReference>
<dbReference type="EMBL" id="LBMM01005774">
    <property type="protein sequence ID" value="KMQ91217.1"/>
    <property type="molecule type" value="Genomic_DNA"/>
</dbReference>
<accession>A0A0J7KLQ5</accession>
<gene>
    <name evidence="2" type="ORF">RF55_8945</name>
</gene>
<comment type="caution">
    <text evidence="2">The sequence shown here is derived from an EMBL/GenBank/DDBJ whole genome shotgun (WGS) entry which is preliminary data.</text>
</comment>
<dbReference type="OrthoDB" id="7684827at2759"/>
<evidence type="ECO:0000256" key="1">
    <source>
        <dbReference type="SAM" id="MobiDB-lite"/>
    </source>
</evidence>
<evidence type="ECO:0000313" key="2">
    <source>
        <dbReference type="EMBL" id="KMQ91217.1"/>
    </source>
</evidence>
<evidence type="ECO:0000313" key="3">
    <source>
        <dbReference type="Proteomes" id="UP000036403"/>
    </source>
</evidence>
<sequence>MVLLSEGEDEMRSMIERLEAYLDRKRLELNPSKSKIMRFRKGGGRVGKRTWRWKGKVMEEVKEFNYLGYRLQRNGGQEAHIKERIRKAAAVMGQVWGIGKRRFGGDWGRRLWLFDKLVWTVLGYGVEIWGWEEREGMERLEEKYLKWVLGVEGKTPGYLIREELQRVKLRGRAGSRAWGFEKRLEEGKGGHLARMCWKEMRERWKEGKTGSSWEMGRRKFFEDKGIKIEEVERRRGEGEMWFGELLARDREEQRKERWKKIGESKYNKWYKEVKGEGIPGYLKKGWGENRWGRVARFRLGSEMLGNRYWEAEEKITCRICGGETETWEHVWEGCREWTSGGGSWQDELGWVLGEEGEVLLVALSEEIGENGNGGLLDSEVHLWFANNRIKGVTIDDNTPDNECFLHDADNDGMSKSWTKWATIVYNQAEKIASQSIDGTTVNDFYDIEVAQKVRLLMGSDARNRSQATRNRSGENDAHKRKPRTCELGVSASFG</sequence>
<dbReference type="AlphaFoldDB" id="A0A0J7KLQ5"/>
<dbReference type="PANTHER" id="PTHR47027">
    <property type="entry name" value="REVERSE TRANSCRIPTASE DOMAIN-CONTAINING PROTEIN"/>
    <property type="match status" value="1"/>
</dbReference>
<reference evidence="2 3" key="1">
    <citation type="submission" date="2015-04" db="EMBL/GenBank/DDBJ databases">
        <title>Lasius niger genome sequencing.</title>
        <authorList>
            <person name="Konorov E.A."/>
            <person name="Nikitin M.A."/>
            <person name="Kirill M.V."/>
            <person name="Chang P."/>
        </authorList>
    </citation>
    <scope>NUCLEOTIDE SEQUENCE [LARGE SCALE GENOMIC DNA]</scope>
    <source>
        <tissue evidence="2">Whole</tissue>
    </source>
</reference>
<protein>
    <submittedName>
        <fullName evidence="2">Uncharacterized protein</fullName>
    </submittedName>
</protein>
<feature type="region of interest" description="Disordered" evidence="1">
    <location>
        <begin position="460"/>
        <end position="494"/>
    </location>
</feature>
<dbReference type="PaxDb" id="67767-A0A0J7KLQ5"/>
<keyword evidence="3" id="KW-1185">Reference proteome</keyword>